<dbReference type="Proteomes" id="UP001225356">
    <property type="component" value="Unassembled WGS sequence"/>
</dbReference>
<evidence type="ECO:0000313" key="2">
    <source>
        <dbReference type="Proteomes" id="UP001225356"/>
    </source>
</evidence>
<organism evidence="1 2">
    <name type="scientific">Streptosporangium lutulentum</name>
    <dbReference type="NCBI Taxonomy" id="1461250"/>
    <lineage>
        <taxon>Bacteria</taxon>
        <taxon>Bacillati</taxon>
        <taxon>Actinomycetota</taxon>
        <taxon>Actinomycetes</taxon>
        <taxon>Streptosporangiales</taxon>
        <taxon>Streptosporangiaceae</taxon>
        <taxon>Streptosporangium</taxon>
    </lineage>
</organism>
<dbReference type="EMBL" id="JAUSQU010000001">
    <property type="protein sequence ID" value="MDP9849327.1"/>
    <property type="molecule type" value="Genomic_DNA"/>
</dbReference>
<protein>
    <recommendedName>
        <fullName evidence="3">Excreted virulence factor EspC, type VII ESX diderm</fullName>
    </recommendedName>
</protein>
<evidence type="ECO:0000313" key="1">
    <source>
        <dbReference type="EMBL" id="MDP9849327.1"/>
    </source>
</evidence>
<proteinExistence type="predicted"/>
<name>A0ABT9QRE8_9ACTN</name>
<keyword evidence="2" id="KW-1185">Reference proteome</keyword>
<gene>
    <name evidence="1" type="ORF">J2853_008538</name>
</gene>
<evidence type="ECO:0008006" key="3">
    <source>
        <dbReference type="Google" id="ProtNLM"/>
    </source>
</evidence>
<dbReference type="RefSeq" id="WP_307567118.1">
    <property type="nucleotide sequence ID" value="NZ_JAUSQU010000001.1"/>
</dbReference>
<sequence>MGSFDGMAYAERQLLALSDEVSELGGGVAGVAAGHQTVAYGTRAAVTDDDYGRAFWASQGGTFAAVGDLLRFLSGKFHSEGENLGQARAVYRSADEASTIRGDI</sequence>
<comment type="caution">
    <text evidence="1">The sequence shown here is derived from an EMBL/GenBank/DDBJ whole genome shotgun (WGS) entry which is preliminary data.</text>
</comment>
<accession>A0ABT9QRE8</accession>
<reference evidence="1 2" key="1">
    <citation type="submission" date="2023-07" db="EMBL/GenBank/DDBJ databases">
        <title>Sequencing the genomes of 1000 actinobacteria strains.</title>
        <authorList>
            <person name="Klenk H.-P."/>
        </authorList>
    </citation>
    <scope>NUCLEOTIDE SEQUENCE [LARGE SCALE GENOMIC DNA]</scope>
    <source>
        <strain evidence="1 2">DSM 46740</strain>
    </source>
</reference>